<dbReference type="PANTHER" id="PTHR43711">
    <property type="entry name" value="TWO-COMPONENT HISTIDINE KINASE"/>
    <property type="match status" value="1"/>
</dbReference>
<keyword evidence="14" id="KW-1185">Reference proteome</keyword>
<dbReference type="SUPFAM" id="SSF55874">
    <property type="entry name" value="ATPase domain of HSP90 chaperone/DNA topoisomerase II/histidine kinase"/>
    <property type="match status" value="1"/>
</dbReference>
<keyword evidence="7 13" id="KW-0418">Kinase</keyword>
<feature type="domain" description="HAMP" evidence="12">
    <location>
        <begin position="209"/>
        <end position="269"/>
    </location>
</feature>
<evidence type="ECO:0000256" key="5">
    <source>
        <dbReference type="ARBA" id="ARBA00022679"/>
    </source>
</evidence>
<dbReference type="CDD" id="cd00082">
    <property type="entry name" value="HisKA"/>
    <property type="match status" value="1"/>
</dbReference>
<dbReference type="Pfam" id="PF02518">
    <property type="entry name" value="HATPase_c"/>
    <property type="match status" value="1"/>
</dbReference>
<dbReference type="InterPro" id="IPR050736">
    <property type="entry name" value="Sensor_HK_Regulatory"/>
</dbReference>
<dbReference type="InterPro" id="IPR003661">
    <property type="entry name" value="HisK_dim/P_dom"/>
</dbReference>
<dbReference type="PANTHER" id="PTHR43711:SF1">
    <property type="entry name" value="HISTIDINE KINASE 1"/>
    <property type="match status" value="1"/>
</dbReference>
<evidence type="ECO:0000256" key="2">
    <source>
        <dbReference type="ARBA" id="ARBA00004236"/>
    </source>
</evidence>
<dbReference type="InterPro" id="IPR003594">
    <property type="entry name" value="HATPase_dom"/>
</dbReference>
<dbReference type="PROSITE" id="PS50109">
    <property type="entry name" value="HIS_KIN"/>
    <property type="match status" value="1"/>
</dbReference>
<evidence type="ECO:0000256" key="10">
    <source>
        <dbReference type="SAM" id="Phobius"/>
    </source>
</evidence>
<dbReference type="SMART" id="SM00304">
    <property type="entry name" value="HAMP"/>
    <property type="match status" value="1"/>
</dbReference>
<dbReference type="Gene3D" id="1.10.287.130">
    <property type="match status" value="1"/>
</dbReference>
<keyword evidence="9" id="KW-0902">Two-component regulatory system</keyword>
<dbReference type="InterPro" id="IPR005467">
    <property type="entry name" value="His_kinase_dom"/>
</dbReference>
<dbReference type="InterPro" id="IPR003660">
    <property type="entry name" value="HAMP_dom"/>
</dbReference>
<accession>A0ABN3ARB2</accession>
<dbReference type="PROSITE" id="PS50885">
    <property type="entry name" value="HAMP"/>
    <property type="match status" value="1"/>
</dbReference>
<comment type="caution">
    <text evidence="13">The sequence shown here is derived from an EMBL/GenBank/DDBJ whole genome shotgun (WGS) entry which is preliminary data.</text>
</comment>
<keyword evidence="8 10" id="KW-1133">Transmembrane helix</keyword>
<dbReference type="SUPFAM" id="SSF47384">
    <property type="entry name" value="Homodimeric domain of signal transducing histidine kinase"/>
    <property type="match status" value="1"/>
</dbReference>
<evidence type="ECO:0000256" key="4">
    <source>
        <dbReference type="ARBA" id="ARBA00022553"/>
    </source>
</evidence>
<evidence type="ECO:0000256" key="6">
    <source>
        <dbReference type="ARBA" id="ARBA00022692"/>
    </source>
</evidence>
<dbReference type="Pfam" id="PF00672">
    <property type="entry name" value="HAMP"/>
    <property type="match status" value="1"/>
</dbReference>
<evidence type="ECO:0000256" key="8">
    <source>
        <dbReference type="ARBA" id="ARBA00022989"/>
    </source>
</evidence>
<keyword evidence="5" id="KW-0808">Transferase</keyword>
<gene>
    <name evidence="13" type="ORF">GCM10009846_17260</name>
</gene>
<dbReference type="Gene3D" id="6.10.340.10">
    <property type="match status" value="1"/>
</dbReference>
<dbReference type="Gene3D" id="3.30.565.10">
    <property type="entry name" value="Histidine kinase-like ATPase, C-terminal domain"/>
    <property type="match status" value="1"/>
</dbReference>
<evidence type="ECO:0000313" key="14">
    <source>
        <dbReference type="Proteomes" id="UP001501599"/>
    </source>
</evidence>
<dbReference type="Proteomes" id="UP001501599">
    <property type="component" value="Unassembled WGS sequence"/>
</dbReference>
<dbReference type="InterPro" id="IPR004358">
    <property type="entry name" value="Sig_transdc_His_kin-like_C"/>
</dbReference>
<dbReference type="SMART" id="SM00388">
    <property type="entry name" value="HisKA"/>
    <property type="match status" value="1"/>
</dbReference>
<proteinExistence type="predicted"/>
<comment type="subcellular location">
    <subcellularLocation>
        <location evidence="2">Cell membrane</location>
    </subcellularLocation>
</comment>
<feature type="domain" description="Histidine kinase" evidence="11">
    <location>
        <begin position="284"/>
        <end position="498"/>
    </location>
</feature>
<dbReference type="PRINTS" id="PR00344">
    <property type="entry name" value="BCTRLSENSOR"/>
</dbReference>
<evidence type="ECO:0000256" key="9">
    <source>
        <dbReference type="ARBA" id="ARBA00023012"/>
    </source>
</evidence>
<dbReference type="GO" id="GO:0016301">
    <property type="term" value="F:kinase activity"/>
    <property type="evidence" value="ECO:0007669"/>
    <property type="project" value="UniProtKB-KW"/>
</dbReference>
<keyword evidence="10" id="KW-0472">Membrane</keyword>
<feature type="transmembrane region" description="Helical" evidence="10">
    <location>
        <begin position="29"/>
        <end position="52"/>
    </location>
</feature>
<name>A0ABN3ARB2_9MICO</name>
<dbReference type="EMBL" id="BAAAQT010000006">
    <property type="protein sequence ID" value="GAA2173812.1"/>
    <property type="molecule type" value="Genomic_DNA"/>
</dbReference>
<dbReference type="CDD" id="cd00075">
    <property type="entry name" value="HATPase"/>
    <property type="match status" value="1"/>
</dbReference>
<dbReference type="SMART" id="SM00387">
    <property type="entry name" value="HATPase_c"/>
    <property type="match status" value="1"/>
</dbReference>
<comment type="catalytic activity">
    <reaction evidence="1">
        <text>ATP + protein L-histidine = ADP + protein N-phospho-L-histidine.</text>
        <dbReference type="EC" id="2.7.13.3"/>
    </reaction>
</comment>
<feature type="transmembrane region" description="Helical" evidence="10">
    <location>
        <begin position="182"/>
        <end position="203"/>
    </location>
</feature>
<evidence type="ECO:0000256" key="1">
    <source>
        <dbReference type="ARBA" id="ARBA00000085"/>
    </source>
</evidence>
<evidence type="ECO:0000259" key="11">
    <source>
        <dbReference type="PROSITE" id="PS50109"/>
    </source>
</evidence>
<dbReference type="Pfam" id="PF00512">
    <property type="entry name" value="HisKA"/>
    <property type="match status" value="1"/>
</dbReference>
<evidence type="ECO:0000313" key="13">
    <source>
        <dbReference type="EMBL" id="GAA2173812.1"/>
    </source>
</evidence>
<dbReference type="InterPro" id="IPR036890">
    <property type="entry name" value="HATPase_C_sf"/>
</dbReference>
<dbReference type="RefSeq" id="WP_344342706.1">
    <property type="nucleotide sequence ID" value="NZ_BAAAQT010000006.1"/>
</dbReference>
<reference evidence="13 14" key="1">
    <citation type="journal article" date="2019" name="Int. J. Syst. Evol. Microbiol.">
        <title>The Global Catalogue of Microorganisms (GCM) 10K type strain sequencing project: providing services to taxonomists for standard genome sequencing and annotation.</title>
        <authorList>
            <consortium name="The Broad Institute Genomics Platform"/>
            <consortium name="The Broad Institute Genome Sequencing Center for Infectious Disease"/>
            <person name="Wu L."/>
            <person name="Ma J."/>
        </authorList>
    </citation>
    <scope>NUCLEOTIDE SEQUENCE [LARGE SCALE GENOMIC DNA]</scope>
    <source>
        <strain evidence="13 14">JCM 16026</strain>
    </source>
</reference>
<dbReference type="InterPro" id="IPR036097">
    <property type="entry name" value="HisK_dim/P_sf"/>
</dbReference>
<evidence type="ECO:0000259" key="12">
    <source>
        <dbReference type="PROSITE" id="PS50885"/>
    </source>
</evidence>
<protein>
    <recommendedName>
        <fullName evidence="3">histidine kinase</fullName>
        <ecNumber evidence="3">2.7.13.3</ecNumber>
    </recommendedName>
</protein>
<keyword evidence="4" id="KW-0597">Phosphoprotein</keyword>
<sequence>MIAGPAQTAPDAPVARTRVTSRWSLRRRLLVAVVAAFVLLTSCIALASVIAMRGVLTNQLDDQIKGSMRAVLLSYVISNGDVPGAQASPESGQLYAGTSFVFVRDGEAVSAGTLADVVPDTISDDNVERLMEAATVGSCQTVALTGGMGDQRVCAYVAVAQNGQELGTLLVSLPLRGTYQTLLALSFVIAVSVFVAALALVALGDVLIRRALRPLTSVIATTERISQLPLDAGEVQLSNRVVIVDPASEVGRVSESVNRMLEHIESSLEARAASERKVRQFVADASHELRTPLAAVQGYAEITRKHDASLSDDARESLGRIEAAAHRMSALVNDLLLLARLDEGTEIDRGEVDLSLLLIDAVADAQAAGPEHPIALELPGEPIEVVGDLMRLQQVVANLLANARIHTPPGTHVEARLATDDAEAVLEVADDGPGVPEELQATLFERFVRGDASRSRAAGSSGLGLAIVRAILTAHGGSIAMRSQPGETVFTIRLPLVAAEAETATPSEQG</sequence>
<dbReference type="EC" id="2.7.13.3" evidence="3"/>
<evidence type="ECO:0000256" key="3">
    <source>
        <dbReference type="ARBA" id="ARBA00012438"/>
    </source>
</evidence>
<evidence type="ECO:0000256" key="7">
    <source>
        <dbReference type="ARBA" id="ARBA00022777"/>
    </source>
</evidence>
<keyword evidence="6 10" id="KW-0812">Transmembrane</keyword>
<organism evidence="13 14">
    <name type="scientific">Agrococcus versicolor</name>
    <dbReference type="NCBI Taxonomy" id="501482"/>
    <lineage>
        <taxon>Bacteria</taxon>
        <taxon>Bacillati</taxon>
        <taxon>Actinomycetota</taxon>
        <taxon>Actinomycetes</taxon>
        <taxon>Micrococcales</taxon>
        <taxon>Microbacteriaceae</taxon>
        <taxon>Agrococcus</taxon>
    </lineage>
</organism>